<dbReference type="EMBL" id="JASBWT010000021">
    <property type="protein sequence ID" value="KAJ9095581.1"/>
    <property type="molecule type" value="Genomic_DNA"/>
</dbReference>
<gene>
    <name evidence="1" type="ORF">QFC21_005452</name>
</gene>
<dbReference type="Proteomes" id="UP001227268">
    <property type="component" value="Unassembled WGS sequence"/>
</dbReference>
<name>A0ACC2V9L4_9TREE</name>
<protein>
    <submittedName>
        <fullName evidence="1">Uncharacterized protein</fullName>
    </submittedName>
</protein>
<evidence type="ECO:0000313" key="1">
    <source>
        <dbReference type="EMBL" id="KAJ9095581.1"/>
    </source>
</evidence>
<sequence length="463" mass="51759">MFLKPVGRGTWSPFAQQPAVYRFVRLLQQDATSAPRTETSNSSLEASAAARVNDPSKSASPIQRQRSQFSYPPGRKAEIPAVHLPSRFGRNQEVPVTDEKRKLLEKIVSRFRNVRWAVAYGSGVFEQDGYDQNAPKPMIDFIFATSYPSHFHAVNLQHNPSHYPAFARWLGSDYISKVQEWGAGIWYATMVDVDGQLIKYGVISTDALCEDMMDWSTLYVAGRMHKPVRIIRPDARVLLANQINLVSALRVVLLMLPEEFTEVELWEQVAGISYAGDPRMSIPGAENPQKVQNIVRPQVDRFRGLYFKLLREIGGVSPASGPADISGLSGDEAAWTALGLGKSNGSGLLKQNVDADFRAQLLKRLPRNLKKGLERVFAERFETKVVRPGAPPDAEGLEEKEFWRRAVAEPDLRKILDQEIQRIIKGPATSQSFKGLLTAGLRKSILYAAAKIGKWWKSKSKKA</sequence>
<keyword evidence="2" id="KW-1185">Reference proteome</keyword>
<organism evidence="1 2">
    <name type="scientific">Naganishia friedmannii</name>
    <dbReference type="NCBI Taxonomy" id="89922"/>
    <lineage>
        <taxon>Eukaryota</taxon>
        <taxon>Fungi</taxon>
        <taxon>Dikarya</taxon>
        <taxon>Basidiomycota</taxon>
        <taxon>Agaricomycotina</taxon>
        <taxon>Tremellomycetes</taxon>
        <taxon>Filobasidiales</taxon>
        <taxon>Filobasidiaceae</taxon>
        <taxon>Naganishia</taxon>
    </lineage>
</organism>
<comment type="caution">
    <text evidence="1">The sequence shown here is derived from an EMBL/GenBank/DDBJ whole genome shotgun (WGS) entry which is preliminary data.</text>
</comment>
<accession>A0ACC2V9L4</accession>
<evidence type="ECO:0000313" key="2">
    <source>
        <dbReference type="Proteomes" id="UP001227268"/>
    </source>
</evidence>
<proteinExistence type="predicted"/>
<reference evidence="1" key="1">
    <citation type="submission" date="2023-04" db="EMBL/GenBank/DDBJ databases">
        <title>Draft Genome sequencing of Naganishia species isolated from polar environments using Oxford Nanopore Technology.</title>
        <authorList>
            <person name="Leo P."/>
            <person name="Venkateswaran K."/>
        </authorList>
    </citation>
    <scope>NUCLEOTIDE SEQUENCE</scope>
    <source>
        <strain evidence="1">MNA-CCFEE 5423</strain>
    </source>
</reference>